<dbReference type="GO" id="GO:0008270">
    <property type="term" value="F:zinc ion binding"/>
    <property type="evidence" value="ECO:0007669"/>
    <property type="project" value="UniProtKB-KW"/>
</dbReference>
<dbReference type="InterPro" id="IPR036855">
    <property type="entry name" value="Znf_CCCH_sf"/>
</dbReference>
<accession>A0A2T3AAW9</accession>
<feature type="domain" description="C3H1-type" evidence="6">
    <location>
        <begin position="328"/>
        <end position="354"/>
    </location>
</feature>
<dbReference type="PROSITE" id="PS50103">
    <property type="entry name" value="ZF_C3H1"/>
    <property type="match status" value="4"/>
</dbReference>
<name>A0A2T3AAW9_9PEZI</name>
<evidence type="ECO:0000256" key="5">
    <source>
        <dbReference type="SAM" id="MobiDB-lite"/>
    </source>
</evidence>
<sequence>MEPGFFQKQPPPSTLTTLGISSTNSFPYTETSSRNMSDENQKLMEQISLLAGQINRAKNQQAGVVSIPSPQFSGPSRPYGRGGQFRGHHSYASRGGYRVGKPPAHRHRTLVLGGTSGQSTPASDTASGSENGQTSSWVSKNDRHLQLINTSIYQEQSEARTKAIEQTRLQRLRQKGIRERSQFMSHLRQAGSAAIASTDPASGPAYEITVEGIRFAVARNGSKLIRLPEDPSNPKTTPKQAVVGGVKFYRTKSGNMYRQAIVKAQRRSGAVRKVNVPCKNFSTTGSCPKGPMCRYVHDHSKVSICKDFLQKGACAYGDQCDLSHELTPERTPHCLHYAKGSCSKDDCPYTHRVLPPGASVCHDFGFYGYCDKGISCSERHTFECPDFSNNGVCKNKHCKLPHRERASVLRKADAAREQAATDGEDDNDPSSDDDDADSIGPDEVDSDEVDEFVGEDGSADFEQQDFISL</sequence>
<dbReference type="Proteomes" id="UP000241462">
    <property type="component" value="Unassembled WGS sequence"/>
</dbReference>
<keyword evidence="8" id="KW-1185">Reference proteome</keyword>
<keyword evidence="3 4" id="KW-0862">Zinc</keyword>
<dbReference type="AlphaFoldDB" id="A0A2T3AAW9"/>
<feature type="domain" description="C3H1-type" evidence="6">
    <location>
        <begin position="355"/>
        <end position="383"/>
    </location>
</feature>
<dbReference type="EMBL" id="KZ678423">
    <property type="protein sequence ID" value="PSR88951.1"/>
    <property type="molecule type" value="Genomic_DNA"/>
</dbReference>
<reference evidence="7 8" key="1">
    <citation type="journal article" date="2018" name="Mycol. Prog.">
        <title>Coniella lustricola, a new species from submerged detritus.</title>
        <authorList>
            <person name="Raudabaugh D.B."/>
            <person name="Iturriaga T."/>
            <person name="Carver A."/>
            <person name="Mondo S."/>
            <person name="Pangilinan J."/>
            <person name="Lipzen A."/>
            <person name="He G."/>
            <person name="Amirebrahimi M."/>
            <person name="Grigoriev I.V."/>
            <person name="Miller A.N."/>
        </authorList>
    </citation>
    <scope>NUCLEOTIDE SEQUENCE [LARGE SCALE GENOMIC DNA]</scope>
    <source>
        <strain evidence="7 8">B22-T-1</strain>
    </source>
</reference>
<feature type="region of interest" description="Disordered" evidence="5">
    <location>
        <begin position="66"/>
        <end position="138"/>
    </location>
</feature>
<dbReference type="PANTHER" id="PTHR46156">
    <property type="entry name" value="CCCH ZINGC FINGER"/>
    <property type="match status" value="1"/>
</dbReference>
<feature type="region of interest" description="Disordered" evidence="5">
    <location>
        <begin position="415"/>
        <end position="469"/>
    </location>
</feature>
<evidence type="ECO:0000313" key="7">
    <source>
        <dbReference type="EMBL" id="PSR88951.1"/>
    </source>
</evidence>
<evidence type="ECO:0000256" key="1">
    <source>
        <dbReference type="ARBA" id="ARBA00022723"/>
    </source>
</evidence>
<dbReference type="InParanoid" id="A0A2T3AAW9"/>
<feature type="zinc finger region" description="C3H1-type" evidence="4">
    <location>
        <begin position="272"/>
        <end position="300"/>
    </location>
</feature>
<evidence type="ECO:0000256" key="4">
    <source>
        <dbReference type="PROSITE-ProRule" id="PRU00723"/>
    </source>
</evidence>
<keyword evidence="2 4" id="KW-0863">Zinc-finger</keyword>
<feature type="zinc finger region" description="C3H1-type" evidence="4">
    <location>
        <begin position="328"/>
        <end position="354"/>
    </location>
</feature>
<dbReference type="InterPro" id="IPR000571">
    <property type="entry name" value="Znf_CCCH"/>
</dbReference>
<feature type="compositionally biased region" description="Acidic residues" evidence="5">
    <location>
        <begin position="422"/>
        <end position="463"/>
    </location>
</feature>
<dbReference type="SMART" id="SM00356">
    <property type="entry name" value="ZnF_C3H1"/>
    <property type="match status" value="4"/>
</dbReference>
<dbReference type="Pfam" id="PF00642">
    <property type="entry name" value="zf-CCCH"/>
    <property type="match status" value="2"/>
</dbReference>
<organism evidence="7 8">
    <name type="scientific">Coniella lustricola</name>
    <dbReference type="NCBI Taxonomy" id="2025994"/>
    <lineage>
        <taxon>Eukaryota</taxon>
        <taxon>Fungi</taxon>
        <taxon>Dikarya</taxon>
        <taxon>Ascomycota</taxon>
        <taxon>Pezizomycotina</taxon>
        <taxon>Sordariomycetes</taxon>
        <taxon>Sordariomycetidae</taxon>
        <taxon>Diaporthales</taxon>
        <taxon>Schizoparmaceae</taxon>
        <taxon>Coniella</taxon>
    </lineage>
</organism>
<dbReference type="Gene3D" id="4.10.1000.10">
    <property type="entry name" value="Zinc finger, CCCH-type"/>
    <property type="match status" value="2"/>
</dbReference>
<dbReference type="FunFam" id="4.10.1000.10:FF:000035">
    <property type="entry name" value="CCCH zinc finger protein, variant"/>
    <property type="match status" value="1"/>
</dbReference>
<feature type="domain" description="C3H1-type" evidence="6">
    <location>
        <begin position="272"/>
        <end position="300"/>
    </location>
</feature>
<feature type="zinc finger region" description="C3H1-type" evidence="4">
    <location>
        <begin position="304"/>
        <end position="327"/>
    </location>
</feature>
<evidence type="ECO:0000313" key="8">
    <source>
        <dbReference type="Proteomes" id="UP000241462"/>
    </source>
</evidence>
<protein>
    <recommendedName>
        <fullName evidence="6">C3H1-type domain-containing protein</fullName>
    </recommendedName>
</protein>
<feature type="compositionally biased region" description="Polar residues" evidence="5">
    <location>
        <begin position="14"/>
        <end position="35"/>
    </location>
</feature>
<feature type="zinc finger region" description="C3H1-type" evidence="4">
    <location>
        <begin position="355"/>
        <end position="383"/>
    </location>
</feature>
<proteinExistence type="predicted"/>
<gene>
    <name evidence="7" type="ORF">BD289DRAFT_431511</name>
</gene>
<evidence type="ECO:0000256" key="3">
    <source>
        <dbReference type="ARBA" id="ARBA00022833"/>
    </source>
</evidence>
<feature type="compositionally biased region" description="Polar residues" evidence="5">
    <location>
        <begin position="117"/>
        <end position="138"/>
    </location>
</feature>
<dbReference type="OrthoDB" id="410307at2759"/>
<dbReference type="STRING" id="2025994.A0A2T3AAW9"/>
<feature type="domain" description="C3H1-type" evidence="6">
    <location>
        <begin position="304"/>
        <end position="327"/>
    </location>
</feature>
<keyword evidence="1 4" id="KW-0479">Metal-binding</keyword>
<feature type="region of interest" description="Disordered" evidence="5">
    <location>
        <begin position="1"/>
        <end position="38"/>
    </location>
</feature>
<evidence type="ECO:0000259" key="6">
    <source>
        <dbReference type="PROSITE" id="PS50103"/>
    </source>
</evidence>
<dbReference type="Gene3D" id="6.10.250.3220">
    <property type="match status" value="1"/>
</dbReference>
<dbReference type="GO" id="GO:0005634">
    <property type="term" value="C:nucleus"/>
    <property type="evidence" value="ECO:0007669"/>
    <property type="project" value="TreeGrafter"/>
</dbReference>
<dbReference type="PANTHER" id="PTHR46156:SF1">
    <property type="entry name" value="ZINC FINGER CCCH DOMAIN-CONTAINING PROTEIN 3"/>
    <property type="match status" value="1"/>
</dbReference>
<evidence type="ECO:0000256" key="2">
    <source>
        <dbReference type="ARBA" id="ARBA00022771"/>
    </source>
</evidence>
<dbReference type="SUPFAM" id="SSF90229">
    <property type="entry name" value="CCCH zinc finger"/>
    <property type="match status" value="3"/>
</dbReference>